<reference evidence="2" key="3">
    <citation type="submission" date="2015-02" db="UniProtKB">
        <authorList>
            <consortium name="EnsemblProtists"/>
        </authorList>
    </citation>
    <scope>IDENTIFICATION</scope>
    <source>
        <strain evidence="2">DAOM BR144</strain>
    </source>
</reference>
<keyword evidence="1" id="KW-0812">Transmembrane</keyword>
<dbReference type="eggNOG" id="ENOG502SKYB">
    <property type="taxonomic scope" value="Eukaryota"/>
</dbReference>
<keyword evidence="1" id="KW-0472">Membrane</keyword>
<dbReference type="AlphaFoldDB" id="K3W9C0"/>
<reference evidence="3" key="1">
    <citation type="journal article" date="2010" name="Genome Biol.">
        <title>Genome sequence of the necrotrophic plant pathogen Pythium ultimum reveals original pathogenicity mechanisms and effector repertoire.</title>
        <authorList>
            <person name="Levesque C.A."/>
            <person name="Brouwer H."/>
            <person name="Cano L."/>
            <person name="Hamilton J.P."/>
            <person name="Holt C."/>
            <person name="Huitema E."/>
            <person name="Raffaele S."/>
            <person name="Robideau G.P."/>
            <person name="Thines M."/>
            <person name="Win J."/>
            <person name="Zerillo M.M."/>
            <person name="Beakes G.W."/>
            <person name="Boore J.L."/>
            <person name="Busam D."/>
            <person name="Dumas B."/>
            <person name="Ferriera S."/>
            <person name="Fuerstenberg S.I."/>
            <person name="Gachon C.M."/>
            <person name="Gaulin E."/>
            <person name="Govers F."/>
            <person name="Grenville-Briggs L."/>
            <person name="Horner N."/>
            <person name="Hostetler J."/>
            <person name="Jiang R.H."/>
            <person name="Johnson J."/>
            <person name="Krajaejun T."/>
            <person name="Lin H."/>
            <person name="Meijer H.J."/>
            <person name="Moore B."/>
            <person name="Morris P."/>
            <person name="Phuntmart V."/>
            <person name="Puiu D."/>
            <person name="Shetty J."/>
            <person name="Stajich J.E."/>
            <person name="Tripathy S."/>
            <person name="Wawra S."/>
            <person name="van West P."/>
            <person name="Whitty B.R."/>
            <person name="Coutinho P.M."/>
            <person name="Henrissat B."/>
            <person name="Martin F."/>
            <person name="Thomas P.D."/>
            <person name="Tyler B.M."/>
            <person name="De Vries R.P."/>
            <person name="Kamoun S."/>
            <person name="Yandell M."/>
            <person name="Tisserat N."/>
            <person name="Buell C.R."/>
        </authorList>
    </citation>
    <scope>NUCLEOTIDE SEQUENCE</scope>
    <source>
        <strain evidence="3">DAOM:BR144</strain>
    </source>
</reference>
<evidence type="ECO:0000313" key="2">
    <source>
        <dbReference type="EnsemblProtists" id="PYU1_T001561"/>
    </source>
</evidence>
<reference evidence="3" key="2">
    <citation type="submission" date="2010-04" db="EMBL/GenBank/DDBJ databases">
        <authorList>
            <person name="Buell R."/>
            <person name="Hamilton J."/>
            <person name="Hostetler J."/>
        </authorList>
    </citation>
    <scope>NUCLEOTIDE SEQUENCE [LARGE SCALE GENOMIC DNA]</scope>
    <source>
        <strain evidence="3">DAOM:BR144</strain>
    </source>
</reference>
<dbReference type="VEuPathDB" id="FungiDB:PYU1_G001561"/>
<keyword evidence="1" id="KW-1133">Transmembrane helix</keyword>
<feature type="transmembrane region" description="Helical" evidence="1">
    <location>
        <begin position="690"/>
        <end position="710"/>
    </location>
</feature>
<feature type="transmembrane region" description="Helical" evidence="1">
    <location>
        <begin position="237"/>
        <end position="258"/>
    </location>
</feature>
<dbReference type="EMBL" id="GL376626">
    <property type="status" value="NOT_ANNOTATED_CDS"/>
    <property type="molecule type" value="Genomic_DNA"/>
</dbReference>
<feature type="transmembrane region" description="Helical" evidence="1">
    <location>
        <begin position="42"/>
        <end position="61"/>
    </location>
</feature>
<evidence type="ECO:0000256" key="1">
    <source>
        <dbReference type="SAM" id="Phobius"/>
    </source>
</evidence>
<dbReference type="Proteomes" id="UP000019132">
    <property type="component" value="Unassembled WGS sequence"/>
</dbReference>
<dbReference type="EnsemblProtists" id="PYU1_T001561">
    <property type="protein sequence ID" value="PYU1_T001561"/>
    <property type="gene ID" value="PYU1_G001561"/>
</dbReference>
<sequence>MLTAIVTFDSKEKDSAVQTTLVSQYNSYSGYLVSAFTQPIELFFPLVIAVAFLCFATEYTLRGFTSSQSQYVVFAATVPACICSTLGLASRRSLHSCSCRHVISRDLTQSALDNDTDLVAYTGVQRMPFESTSNKSLREDNAKNLFTNTFLRNSIEPEELNPTPQCKDGMRDMFSKSLASYGFPSHRWHSNAFREAMAPTQAVKLVLQNSTSIKFTNGGTTSGDSVALKLPMGKHNAVNLALLSIAMVTPLLGLWGAGDQPFSTNVIRDMINEYFIPANEIPYDSYNGKDYFKLPLLDVLKSGPLSNSSTDEDVLKFVNKVLLQFVSQAANVSATEIEVKFTQTNPTAGVTFDAITLEVPLRKTQLHRRIDDSGVVDETPPMKKDDDTYYEMRRSESCSQNACVIADEEYAVLDRLANRSISVRPQVMALAACWNSKAREDPIVSFALNSDPRFICPIKSRTSMYIVTVGKRIQGDEITSRSVPMGSGEETIVSLKNVRKVYSLTIGLLSWATRDPADLYGAKCLRSNDTMCRGLSYELQSTSPKQHLLVGSRRLPVDSLEMMNYDEPHYTEMTSLAITADIVGDLNHGMVVLPRNFDKVSWPSPSEFNNTKYSTAVEGFVHRTEMNHLYIQKTLQPAYTAAFFFLFQDGVMRDVLNNSASNPHASSVALAFLKNVQLIDIKLSSPLSNAISTLVAAVFLFVITIAIVICGS</sequence>
<keyword evidence="3" id="KW-1185">Reference proteome</keyword>
<protein>
    <submittedName>
        <fullName evidence="2">Uncharacterized protein</fullName>
    </submittedName>
</protein>
<organism evidence="2 3">
    <name type="scientific">Globisporangium ultimum (strain ATCC 200006 / CBS 805.95 / DAOM BR144)</name>
    <name type="common">Pythium ultimum</name>
    <dbReference type="NCBI Taxonomy" id="431595"/>
    <lineage>
        <taxon>Eukaryota</taxon>
        <taxon>Sar</taxon>
        <taxon>Stramenopiles</taxon>
        <taxon>Oomycota</taxon>
        <taxon>Peronosporomycetes</taxon>
        <taxon>Pythiales</taxon>
        <taxon>Pythiaceae</taxon>
        <taxon>Globisporangium</taxon>
    </lineage>
</organism>
<proteinExistence type="predicted"/>
<evidence type="ECO:0000313" key="3">
    <source>
        <dbReference type="Proteomes" id="UP000019132"/>
    </source>
</evidence>
<name>K3W9C0_GLOUD</name>
<dbReference type="HOGENOM" id="CLU_008100_0_1_1"/>
<dbReference type="InParanoid" id="K3W9C0"/>
<accession>K3W9C0</accession>